<accession>A0AAD4QJW2</accession>
<protein>
    <submittedName>
        <fullName evidence="1">Uncharacterized protein</fullName>
    </submittedName>
</protein>
<evidence type="ECO:0000313" key="2">
    <source>
        <dbReference type="Proteomes" id="UP001203297"/>
    </source>
</evidence>
<dbReference type="EMBL" id="WTXG01000026">
    <property type="protein sequence ID" value="KAI0298750.1"/>
    <property type="molecule type" value="Genomic_DNA"/>
</dbReference>
<dbReference type="Proteomes" id="UP001203297">
    <property type="component" value="Unassembled WGS sequence"/>
</dbReference>
<evidence type="ECO:0000313" key="1">
    <source>
        <dbReference type="EMBL" id="KAI0298750.1"/>
    </source>
</evidence>
<sequence length="60" mass="6546">MIVEIRAVSWPICSLADGFIKNAEGLRTDRAGDIPHLAPSVLLVVGSPRKKCLQVPPRPR</sequence>
<proteinExistence type="predicted"/>
<organism evidence="1 2">
    <name type="scientific">Multifurca ochricompacta</name>
    <dbReference type="NCBI Taxonomy" id="376703"/>
    <lineage>
        <taxon>Eukaryota</taxon>
        <taxon>Fungi</taxon>
        <taxon>Dikarya</taxon>
        <taxon>Basidiomycota</taxon>
        <taxon>Agaricomycotina</taxon>
        <taxon>Agaricomycetes</taxon>
        <taxon>Russulales</taxon>
        <taxon>Russulaceae</taxon>
        <taxon>Multifurca</taxon>
    </lineage>
</organism>
<dbReference type="AlphaFoldDB" id="A0AAD4QJW2"/>
<comment type="caution">
    <text evidence="1">The sequence shown here is derived from an EMBL/GenBank/DDBJ whole genome shotgun (WGS) entry which is preliminary data.</text>
</comment>
<reference evidence="1" key="1">
    <citation type="journal article" date="2022" name="New Phytol.">
        <title>Evolutionary transition to the ectomycorrhizal habit in the genomes of a hyperdiverse lineage of mushroom-forming fungi.</title>
        <authorList>
            <person name="Looney B."/>
            <person name="Miyauchi S."/>
            <person name="Morin E."/>
            <person name="Drula E."/>
            <person name="Courty P.E."/>
            <person name="Kohler A."/>
            <person name="Kuo A."/>
            <person name="LaButti K."/>
            <person name="Pangilinan J."/>
            <person name="Lipzen A."/>
            <person name="Riley R."/>
            <person name="Andreopoulos W."/>
            <person name="He G."/>
            <person name="Johnson J."/>
            <person name="Nolan M."/>
            <person name="Tritt A."/>
            <person name="Barry K.W."/>
            <person name="Grigoriev I.V."/>
            <person name="Nagy L.G."/>
            <person name="Hibbett D."/>
            <person name="Henrissat B."/>
            <person name="Matheny P.B."/>
            <person name="Labbe J."/>
            <person name="Martin F.M."/>
        </authorList>
    </citation>
    <scope>NUCLEOTIDE SEQUENCE</scope>
    <source>
        <strain evidence="1">BPL690</strain>
    </source>
</reference>
<keyword evidence="2" id="KW-1185">Reference proteome</keyword>
<gene>
    <name evidence="1" type="ORF">B0F90DRAFT_1730716</name>
</gene>
<name>A0AAD4QJW2_9AGAM</name>